<reference evidence="2 3" key="1">
    <citation type="submission" date="2020-04" db="EMBL/GenBank/DDBJ databases">
        <title>Complete genome sequence of Spiroplasma platyhelix ATCC 51748, an insect isolate.</title>
        <authorList>
            <person name="Green E.A."/>
            <person name="Klassen J.L."/>
        </authorList>
    </citation>
    <scope>NUCLEOTIDE SEQUENCE [LARGE SCALE GENOMIC DNA]</scope>
    <source>
        <strain evidence="2 3">PALS-1</strain>
    </source>
</reference>
<keyword evidence="3" id="KW-1185">Reference proteome</keyword>
<keyword evidence="1" id="KW-0812">Transmembrane</keyword>
<evidence type="ECO:0000256" key="1">
    <source>
        <dbReference type="SAM" id="Phobius"/>
    </source>
</evidence>
<feature type="transmembrane region" description="Helical" evidence="1">
    <location>
        <begin position="21"/>
        <end position="41"/>
    </location>
</feature>
<organism evidence="2 3">
    <name type="scientific">Spiroplasma platyhelix PALS-1</name>
    <dbReference type="NCBI Taxonomy" id="1276218"/>
    <lineage>
        <taxon>Bacteria</taxon>
        <taxon>Bacillati</taxon>
        <taxon>Mycoplasmatota</taxon>
        <taxon>Mollicutes</taxon>
        <taxon>Entomoplasmatales</taxon>
        <taxon>Spiroplasmataceae</taxon>
        <taxon>Spiroplasma</taxon>
    </lineage>
</organism>
<gene>
    <name evidence="2" type="ORF">HER12_01455</name>
</gene>
<keyword evidence="1" id="KW-0472">Membrane</keyword>
<protein>
    <submittedName>
        <fullName evidence="2">Uncharacterized protein</fullName>
    </submittedName>
</protein>
<dbReference type="EMBL" id="JAAVVK010000001">
    <property type="protein sequence ID" value="NKE38417.1"/>
    <property type="molecule type" value="Genomic_DNA"/>
</dbReference>
<proteinExistence type="predicted"/>
<dbReference type="Proteomes" id="UP000584587">
    <property type="component" value="Unassembled WGS sequence"/>
</dbReference>
<evidence type="ECO:0000313" key="2">
    <source>
        <dbReference type="EMBL" id="NKE38417.1"/>
    </source>
</evidence>
<keyword evidence="1" id="KW-1133">Transmembrane helix</keyword>
<sequence length="105" mass="11922">MKTIKLKSNWSKFPTSEKAMIILFLIGLVFLIAGTIMLLTVRVNTIFNGFNLVGNIGVIESLKFYESNNLANLIFMKMGIILVIFLMPVISGTSIIWFIINRLFF</sequence>
<feature type="transmembrane region" description="Helical" evidence="1">
    <location>
        <begin position="74"/>
        <end position="100"/>
    </location>
</feature>
<name>A0A846U4N5_9MOLU</name>
<comment type="caution">
    <text evidence="2">The sequence shown here is derived from an EMBL/GenBank/DDBJ whole genome shotgun (WGS) entry which is preliminary data.</text>
</comment>
<dbReference type="AlphaFoldDB" id="A0A846U4N5"/>
<evidence type="ECO:0000313" key="3">
    <source>
        <dbReference type="Proteomes" id="UP000584587"/>
    </source>
</evidence>
<accession>A0A846U4N5</accession>
<dbReference type="RefSeq" id="WP_168104889.1">
    <property type="nucleotide sequence ID" value="NZ_CP051215.1"/>
</dbReference>